<feature type="compositionally biased region" description="Low complexity" evidence="8">
    <location>
        <begin position="1131"/>
        <end position="1143"/>
    </location>
</feature>
<evidence type="ECO:0000259" key="10">
    <source>
        <dbReference type="PROSITE" id="PS50039"/>
    </source>
</evidence>
<feature type="region of interest" description="Disordered" evidence="8">
    <location>
        <begin position="999"/>
        <end position="1048"/>
    </location>
</feature>
<organism evidence="11 12">
    <name type="scientific">Candida tropicalis (strain ATCC MYA-3404 / T1)</name>
    <name type="common">Yeast</name>
    <dbReference type="NCBI Taxonomy" id="294747"/>
    <lineage>
        <taxon>Eukaryota</taxon>
        <taxon>Fungi</taxon>
        <taxon>Dikarya</taxon>
        <taxon>Ascomycota</taxon>
        <taxon>Saccharomycotina</taxon>
        <taxon>Pichiomycetes</taxon>
        <taxon>Debaryomycetaceae</taxon>
        <taxon>Candida/Lodderomyces clade</taxon>
        <taxon>Candida</taxon>
    </lineage>
</organism>
<feature type="compositionally biased region" description="Basic and acidic residues" evidence="8">
    <location>
        <begin position="70"/>
        <end position="86"/>
    </location>
</feature>
<dbReference type="Proteomes" id="UP000002037">
    <property type="component" value="Unassembled WGS sequence"/>
</dbReference>
<evidence type="ECO:0000256" key="8">
    <source>
        <dbReference type="SAM" id="MobiDB-lite"/>
    </source>
</evidence>
<evidence type="ECO:0000259" key="9">
    <source>
        <dbReference type="PROSITE" id="PS50006"/>
    </source>
</evidence>
<dbReference type="InterPro" id="IPR036390">
    <property type="entry name" value="WH_DNA-bd_sf"/>
</dbReference>
<reference evidence="11 12" key="1">
    <citation type="journal article" date="2009" name="Nature">
        <title>Evolution of pathogenicity and sexual reproduction in eight Candida genomes.</title>
        <authorList>
            <person name="Butler G."/>
            <person name="Rasmussen M.D."/>
            <person name="Lin M.F."/>
            <person name="Santos M.A."/>
            <person name="Sakthikumar S."/>
            <person name="Munro C.A."/>
            <person name="Rheinbay E."/>
            <person name="Grabherr M."/>
            <person name="Forche A."/>
            <person name="Reedy J.L."/>
            <person name="Agrafioti I."/>
            <person name="Arnaud M.B."/>
            <person name="Bates S."/>
            <person name="Brown A.J."/>
            <person name="Brunke S."/>
            <person name="Costanzo M.C."/>
            <person name="Fitzpatrick D.A."/>
            <person name="de Groot P.W."/>
            <person name="Harris D."/>
            <person name="Hoyer L.L."/>
            <person name="Hube B."/>
            <person name="Klis F.M."/>
            <person name="Kodira C."/>
            <person name="Lennard N."/>
            <person name="Logue M.E."/>
            <person name="Martin R."/>
            <person name="Neiman A.M."/>
            <person name="Nikolaou E."/>
            <person name="Quail M.A."/>
            <person name="Quinn J."/>
            <person name="Santos M.C."/>
            <person name="Schmitzberger F.F."/>
            <person name="Sherlock G."/>
            <person name="Shah P."/>
            <person name="Silverstein K.A."/>
            <person name="Skrzypek M.S."/>
            <person name="Soll D."/>
            <person name="Staggs R."/>
            <person name="Stansfield I."/>
            <person name="Stumpf M.P."/>
            <person name="Sudbery P.E."/>
            <person name="Srikantha T."/>
            <person name="Zeng Q."/>
            <person name="Berman J."/>
            <person name="Berriman M."/>
            <person name="Heitman J."/>
            <person name="Gow N.A."/>
            <person name="Lorenz M.C."/>
            <person name="Birren B.W."/>
            <person name="Kellis M."/>
            <person name="Cuomo C.A."/>
        </authorList>
    </citation>
    <scope>NUCLEOTIDE SEQUENCE [LARGE SCALE GENOMIC DNA]</scope>
    <source>
        <strain evidence="12">ATCC MYA-3404 / T1</strain>
    </source>
</reference>
<evidence type="ECO:0000256" key="3">
    <source>
        <dbReference type="ARBA" id="ARBA00023125"/>
    </source>
</evidence>
<keyword evidence="4" id="KW-0804">Transcription</keyword>
<feature type="region of interest" description="Disordered" evidence="8">
    <location>
        <begin position="60"/>
        <end position="86"/>
    </location>
</feature>
<feature type="compositionally biased region" description="Basic and acidic residues" evidence="8">
    <location>
        <begin position="299"/>
        <end position="310"/>
    </location>
</feature>
<feature type="region of interest" description="Disordered" evidence="8">
    <location>
        <begin position="683"/>
        <end position="703"/>
    </location>
</feature>
<dbReference type="SUPFAM" id="SSF46785">
    <property type="entry name" value="Winged helix' DNA-binding domain"/>
    <property type="match status" value="1"/>
</dbReference>
<evidence type="ECO:0000256" key="1">
    <source>
        <dbReference type="ARBA" id="ARBA00004123"/>
    </source>
</evidence>
<evidence type="ECO:0000256" key="7">
    <source>
        <dbReference type="SAM" id="Coils"/>
    </source>
</evidence>
<dbReference type="STRING" id="294747.C5M7R8"/>
<dbReference type="GO" id="GO:0045944">
    <property type="term" value="P:positive regulation of transcription by RNA polymerase II"/>
    <property type="evidence" value="ECO:0007669"/>
    <property type="project" value="UniProtKB-ARBA"/>
</dbReference>
<feature type="domain" description="FHA" evidence="9">
    <location>
        <begin position="171"/>
        <end position="229"/>
    </location>
</feature>
<feature type="compositionally biased region" description="Polar residues" evidence="8">
    <location>
        <begin position="269"/>
        <end position="286"/>
    </location>
</feature>
<dbReference type="PROSITE" id="PS50006">
    <property type="entry name" value="FHA_DOMAIN"/>
    <property type="match status" value="1"/>
</dbReference>
<dbReference type="eggNOG" id="KOG2294">
    <property type="taxonomic scope" value="Eukaryota"/>
</dbReference>
<dbReference type="GO" id="GO:0003700">
    <property type="term" value="F:DNA-binding transcription factor activity"/>
    <property type="evidence" value="ECO:0007669"/>
    <property type="project" value="InterPro"/>
</dbReference>
<feature type="compositionally biased region" description="Low complexity" evidence="8">
    <location>
        <begin position="1068"/>
        <end position="1089"/>
    </location>
</feature>
<name>C5M7R8_CANTT</name>
<dbReference type="SMART" id="SM00339">
    <property type="entry name" value="FH"/>
    <property type="match status" value="1"/>
</dbReference>
<dbReference type="CDD" id="cd22701">
    <property type="entry name" value="FHA_FKH1-like"/>
    <property type="match status" value="1"/>
</dbReference>
<feature type="region of interest" description="Disordered" evidence="8">
    <location>
        <begin position="1"/>
        <end position="28"/>
    </location>
</feature>
<sequence>MSSTDDPINKSLRESHESSHLLQSPRDIDLTLTSEIKLEVPNVISTLSHEDEINQLFDDATQPASGDLKSTVKTEDKPQEQLHEDDPKAVPLISPIDESKTASTSISPNLFPADGKQTPTNQKELRRKSTFVPVTSDTKIMDVSEEDNSRISAYARLDFDNFTFFVQTLQVVLGRKSNDESLQQNVDVHLSSKKAISRRHAKIFYNFGSQRFEITILGRNGAFVDNVFVGKGLTVPLKDGTKIQIGDIPFQFVLPPSSESNKEREFESSSKQFNPSDAINLKSNLYSATPTPKASPKKKSVDDSKSKLETEPPLAKAKPTSRKSSASNQATAKSISPKSSTTTTKAATDSAISATPAPAPAPSTPTPTTTTTPTPTNTTTSTTAARKNSIQRRNSLLKIRRLSNARRKSLAANDEINELLKDLGVTSIDAINEENSDLLDAQIQSLLDEDSENLGGLEDSLMKLAEFNESAIDDGDDEEEDPNKSTAADTTTTTATNSTTKNNNNNNSSNNNNDNHEFDRLVKGIEHDALDDEIKDIDASLSLLNQEIAQLEPLIDEHNQGLMREKEEKKKQLEEQKRKKQLQQLQRKNTLAKLPLRSAPLMGKPASIQPPASSSIYSRINGLDKIGKIIPPRQPPPKLVAPVLLITSEPSAIRSRPPLRAITVSDASYLATFSYPKTIEEPSKYPKPKLKKEPHKKSSKKVYTTDEIPTQYRSKPNINFQTMITNVLKTEAARNGLTISEITEAIREVYPYYKYCPDGWQFSVNHCIKFTKIYKRLSKRGNEWLYAMDELYINERENIRIKQRELAKARAKAEAMRQEEIRQRQRLEAQKSLSHNIVGRNFASPYPNTRVPSNQYGQYVAGSATGTSNQGYGTGTTAGTSGGQKTIKAQLAAVRGNTNSSSSKQTSPGLPSMDDPRTQKSLVYLRKELFTLYKARKLTYDLPTATSLITKAVATTIAQVNSIGAKRGAGDNALGYLVEQAPQQVSKILGIALNNAIKEHEGHSSGPSSRSATPASKSTTSISKVSTPAPAPASAPVVTPTSTTAPVPAKITQPAAPIVTPAVKSTTPAKIPTTTATPPSISASPVVVKTEPKSPAPQPPASSTTTKSSPTAAVVASPPAPPSTKETIKSPPTTATTTTTTPTVPAPAPAPAPAPVQKPKPTPPTNLPRPSFGKPPGLKPGASLGRPSAFGKPPSAAGGGFSRAAPTFLSNKPSFQSTKRELESDDSEKATKIQKTE</sequence>
<feature type="region of interest" description="Disordered" evidence="8">
    <location>
        <begin position="865"/>
        <end position="884"/>
    </location>
</feature>
<evidence type="ECO:0008006" key="13">
    <source>
        <dbReference type="Google" id="ProtNLM"/>
    </source>
</evidence>
<dbReference type="Pfam" id="PF00250">
    <property type="entry name" value="Forkhead"/>
    <property type="match status" value="1"/>
</dbReference>
<feature type="compositionally biased region" description="Pro residues" evidence="8">
    <location>
        <begin position="1144"/>
        <end position="1167"/>
    </location>
</feature>
<feature type="region of interest" description="Disordered" evidence="8">
    <location>
        <begin position="1068"/>
        <end position="1237"/>
    </location>
</feature>
<gene>
    <name evidence="11" type="ORF">CTRG_01900</name>
</gene>
<feature type="compositionally biased region" description="Low complexity" evidence="8">
    <location>
        <begin position="1101"/>
        <end position="1117"/>
    </location>
</feature>
<keyword evidence="5 6" id="KW-0539">Nucleus</keyword>
<evidence type="ECO:0000256" key="4">
    <source>
        <dbReference type="ARBA" id="ARBA00023163"/>
    </source>
</evidence>
<dbReference type="OrthoDB" id="5954824at2759"/>
<keyword evidence="12" id="KW-1185">Reference proteome</keyword>
<dbReference type="SMART" id="SM00240">
    <property type="entry name" value="FHA"/>
    <property type="match status" value="1"/>
</dbReference>
<evidence type="ECO:0000256" key="6">
    <source>
        <dbReference type="PROSITE-ProRule" id="PRU00089"/>
    </source>
</evidence>
<dbReference type="InterPro" id="IPR008984">
    <property type="entry name" value="SMAD_FHA_dom_sf"/>
</dbReference>
<dbReference type="InterPro" id="IPR000253">
    <property type="entry name" value="FHA_dom"/>
</dbReference>
<dbReference type="GO" id="GO:0000976">
    <property type="term" value="F:transcription cis-regulatory region binding"/>
    <property type="evidence" value="ECO:0007669"/>
    <property type="project" value="UniProtKB-ARBA"/>
</dbReference>
<evidence type="ECO:0000313" key="12">
    <source>
        <dbReference type="Proteomes" id="UP000002037"/>
    </source>
</evidence>
<evidence type="ECO:0000256" key="2">
    <source>
        <dbReference type="ARBA" id="ARBA00023015"/>
    </source>
</evidence>
<feature type="compositionally biased region" description="Low complexity" evidence="8">
    <location>
        <begin position="366"/>
        <end position="385"/>
    </location>
</feature>
<feature type="compositionally biased region" description="Basic residues" evidence="8">
    <location>
        <begin position="686"/>
        <end position="700"/>
    </location>
</feature>
<dbReference type="PROSITE" id="PS50039">
    <property type="entry name" value="FORK_HEAD_3"/>
    <property type="match status" value="1"/>
</dbReference>
<dbReference type="GeneID" id="8301801"/>
<accession>C5M7R8</accession>
<feature type="compositionally biased region" description="Polar residues" evidence="8">
    <location>
        <begin position="1208"/>
        <end position="1217"/>
    </location>
</feature>
<feature type="compositionally biased region" description="Basic and acidic residues" evidence="8">
    <location>
        <begin position="1218"/>
        <end position="1237"/>
    </location>
</feature>
<dbReference type="GO" id="GO:0060962">
    <property type="term" value="P:regulation of ribosomal protein gene transcription by RNA polymerase II"/>
    <property type="evidence" value="ECO:0007669"/>
    <property type="project" value="InterPro"/>
</dbReference>
<feature type="region of interest" description="Disordered" evidence="8">
    <location>
        <begin position="99"/>
        <end position="123"/>
    </location>
</feature>
<dbReference type="PANTHER" id="PTHR21712:SF29">
    <property type="entry name" value="PRE-RRNA-PROCESSING PROTEIN FHL1"/>
    <property type="match status" value="1"/>
</dbReference>
<evidence type="ECO:0000313" key="11">
    <source>
        <dbReference type="EMBL" id="EER35038.1"/>
    </source>
</evidence>
<keyword evidence="7" id="KW-0175">Coiled coil</keyword>
<dbReference type="PANTHER" id="PTHR21712">
    <property type="entry name" value="PRE-RRNA-PROCESSING PROTEIN FHL1"/>
    <property type="match status" value="1"/>
</dbReference>
<evidence type="ECO:0000256" key="5">
    <source>
        <dbReference type="ARBA" id="ARBA00023242"/>
    </source>
</evidence>
<feature type="compositionally biased region" description="Polar residues" evidence="8">
    <location>
        <begin position="1005"/>
        <end position="1015"/>
    </location>
</feature>
<feature type="domain" description="Fork-head" evidence="10">
    <location>
        <begin position="715"/>
        <end position="783"/>
    </location>
</feature>
<dbReference type="HOGENOM" id="CLU_005476_0_0_1"/>
<dbReference type="InterPro" id="IPR036388">
    <property type="entry name" value="WH-like_DNA-bd_sf"/>
</dbReference>
<feature type="region of interest" description="Disordered" evidence="8">
    <location>
        <begin position="566"/>
        <end position="592"/>
    </location>
</feature>
<dbReference type="FunFam" id="2.60.200.20:FF:000039">
    <property type="entry name" value="Forkhead transcription factor Fkh1/2"/>
    <property type="match status" value="1"/>
</dbReference>
<dbReference type="InterPro" id="IPR045178">
    <property type="entry name" value="Fhl1/FHA1"/>
</dbReference>
<feature type="compositionally biased region" description="Basic and acidic residues" evidence="8">
    <location>
        <begin position="566"/>
        <end position="577"/>
    </location>
</feature>
<dbReference type="KEGG" id="ctp:CTRG_01900"/>
<protein>
    <recommendedName>
        <fullName evidence="13">FHA domain-containing protein</fullName>
    </recommendedName>
</protein>
<feature type="region of interest" description="Disordered" evidence="8">
    <location>
        <begin position="254"/>
        <end position="394"/>
    </location>
</feature>
<dbReference type="Pfam" id="PF00498">
    <property type="entry name" value="FHA"/>
    <property type="match status" value="1"/>
</dbReference>
<feature type="compositionally biased region" description="Low complexity" evidence="8">
    <location>
        <begin position="1016"/>
        <end position="1048"/>
    </location>
</feature>
<dbReference type="Gene3D" id="1.10.10.10">
    <property type="entry name" value="Winged helix-like DNA-binding domain superfamily/Winged helix DNA-binding domain"/>
    <property type="match status" value="1"/>
</dbReference>
<feature type="coiled-coil region" evidence="7">
    <location>
        <begin position="792"/>
        <end position="830"/>
    </location>
</feature>
<feature type="DNA-binding region" description="Fork-head" evidence="6">
    <location>
        <begin position="715"/>
        <end position="783"/>
    </location>
</feature>
<dbReference type="VEuPathDB" id="FungiDB:CTRG_01900"/>
<feature type="region of interest" description="Disordered" evidence="8">
    <location>
        <begin position="894"/>
        <end position="917"/>
    </location>
</feature>
<feature type="compositionally biased region" description="Polar residues" evidence="8">
    <location>
        <begin position="896"/>
        <end position="909"/>
    </location>
</feature>
<feature type="compositionally biased region" description="Low complexity" evidence="8">
    <location>
        <begin position="484"/>
        <end position="513"/>
    </location>
</feature>
<dbReference type="Gene3D" id="2.60.200.20">
    <property type="match status" value="1"/>
</dbReference>
<feature type="region of interest" description="Disordered" evidence="8">
    <location>
        <begin position="471"/>
        <end position="517"/>
    </location>
</feature>
<feature type="compositionally biased region" description="Acidic residues" evidence="8">
    <location>
        <begin position="471"/>
        <end position="481"/>
    </location>
</feature>
<dbReference type="AlphaFoldDB" id="C5M7R8"/>
<dbReference type="GO" id="GO:0005634">
    <property type="term" value="C:nucleus"/>
    <property type="evidence" value="ECO:0007669"/>
    <property type="project" value="UniProtKB-SubCell"/>
</dbReference>
<dbReference type="RefSeq" id="XP_002547593.1">
    <property type="nucleotide sequence ID" value="XM_002547547.1"/>
</dbReference>
<proteinExistence type="predicted"/>
<dbReference type="SUPFAM" id="SSF49879">
    <property type="entry name" value="SMAD/FHA domain"/>
    <property type="match status" value="1"/>
</dbReference>
<dbReference type="InterPro" id="IPR001766">
    <property type="entry name" value="Fork_head_dom"/>
</dbReference>
<feature type="compositionally biased region" description="Gly residues" evidence="8">
    <location>
        <begin position="872"/>
        <end position="882"/>
    </location>
</feature>
<keyword evidence="3 6" id="KW-0238">DNA-binding</keyword>
<keyword evidence="2" id="KW-0805">Transcription regulation</keyword>
<comment type="subcellular location">
    <subcellularLocation>
        <location evidence="1 6">Nucleus</location>
    </subcellularLocation>
</comment>
<feature type="compositionally biased region" description="Basic and acidic residues" evidence="8">
    <location>
        <begin position="7"/>
        <end position="19"/>
    </location>
</feature>
<feature type="compositionally biased region" description="Low complexity" evidence="8">
    <location>
        <begin position="330"/>
        <end position="356"/>
    </location>
</feature>
<dbReference type="EMBL" id="GG692396">
    <property type="protein sequence ID" value="EER35038.1"/>
    <property type="molecule type" value="Genomic_DNA"/>
</dbReference>